<proteinExistence type="predicted"/>
<evidence type="ECO:0000313" key="2">
    <source>
        <dbReference type="EMBL" id="KSU84676.1"/>
    </source>
</evidence>
<dbReference type="InterPro" id="IPR027051">
    <property type="entry name" value="XdhC_Rossmann_dom"/>
</dbReference>
<dbReference type="AlphaFoldDB" id="A0A0V8JCL0"/>
<accession>A0A0V8JCL0</accession>
<dbReference type="Gene3D" id="3.40.50.720">
    <property type="entry name" value="NAD(P)-binding Rossmann-like Domain"/>
    <property type="match status" value="1"/>
</dbReference>
<protein>
    <recommendedName>
        <fullName evidence="1">XdhC Rossmann domain-containing protein</fullName>
    </recommendedName>
</protein>
<dbReference type="PANTHER" id="PTHR30388:SF6">
    <property type="entry name" value="XANTHINE DEHYDROGENASE SUBUNIT A-RELATED"/>
    <property type="match status" value="1"/>
</dbReference>
<dbReference type="InterPro" id="IPR052698">
    <property type="entry name" value="MoCofactor_Util/Proc"/>
</dbReference>
<dbReference type="Proteomes" id="UP000054099">
    <property type="component" value="Unassembled WGS sequence"/>
</dbReference>
<evidence type="ECO:0000259" key="1">
    <source>
        <dbReference type="Pfam" id="PF13478"/>
    </source>
</evidence>
<evidence type="ECO:0000313" key="3">
    <source>
        <dbReference type="Proteomes" id="UP000054099"/>
    </source>
</evidence>
<comment type="caution">
    <text evidence="2">The sequence shown here is derived from an EMBL/GenBank/DDBJ whole genome shotgun (WGS) entry which is preliminary data.</text>
</comment>
<dbReference type="PANTHER" id="PTHR30388">
    <property type="entry name" value="ALDEHYDE OXIDOREDUCTASE MOLYBDENUM COFACTOR ASSEMBLY PROTEIN"/>
    <property type="match status" value="1"/>
</dbReference>
<dbReference type="OrthoDB" id="9773039at2"/>
<reference evidence="2 3" key="1">
    <citation type="journal article" date="2014" name="Antonie Van Leeuwenhoek">
        <title>Fictibacillus enclensis sp. nov., isolated from marine sediment.</title>
        <authorList>
            <person name="Dastager S.G."/>
            <person name="Mawlankar R."/>
            <person name="Srinivasan K."/>
            <person name="Tang S.K."/>
            <person name="Lee J.C."/>
            <person name="Ramana V.V."/>
            <person name="Shouche Y.S."/>
        </authorList>
    </citation>
    <scope>NUCLEOTIDE SEQUENCE [LARGE SCALE GENOMIC DNA]</scope>
    <source>
        <strain evidence="2 3">NIO-1003</strain>
    </source>
</reference>
<feature type="domain" description="XdhC Rossmann" evidence="1">
    <location>
        <begin position="96"/>
        <end position="239"/>
    </location>
</feature>
<name>A0A0V8JCL0_9BACL</name>
<sequence>MKKEVLYHKLSEAILNRTTVSLVTFTEASPELIGKRILLLSETAYGEKGVSDDLIRATAAFCAPSFSKQNTSSLDFQWQNKRYTIFHEAFPPSPHLIIAGAGHVGEPVAQMGNMLGFSVTVVDDRPSFVNKERFSCADELCCQSFHSYFQNVPLQNSTYILLLTRGHQFDVLILQQLLSRKDRPAYIGMIGSRRRIAGVFEQLRNDFPEETFTHIHTPVGLDIGAETPAEIAVSIFAEILAVRNKKSGEPLSSHIRELAKKGFRKGTTRCGNTK</sequence>
<dbReference type="RefSeq" id="WP_061968588.1">
    <property type="nucleotide sequence ID" value="NZ_FMAV01000001.1"/>
</dbReference>
<organism evidence="2 3">
    <name type="scientific">Fictibacillus enclensis</name>
    <dbReference type="NCBI Taxonomy" id="1017270"/>
    <lineage>
        <taxon>Bacteria</taxon>
        <taxon>Bacillati</taxon>
        <taxon>Bacillota</taxon>
        <taxon>Bacilli</taxon>
        <taxon>Bacillales</taxon>
        <taxon>Fictibacillaceae</taxon>
        <taxon>Fictibacillus</taxon>
    </lineage>
</organism>
<dbReference type="Pfam" id="PF13478">
    <property type="entry name" value="XdhC_C"/>
    <property type="match status" value="1"/>
</dbReference>
<dbReference type="EMBL" id="LNQN01000001">
    <property type="protein sequence ID" value="KSU84676.1"/>
    <property type="molecule type" value="Genomic_DNA"/>
</dbReference>
<keyword evidence="3" id="KW-1185">Reference proteome</keyword>
<gene>
    <name evidence="2" type="ORF">AS030_03840</name>
</gene>